<evidence type="ECO:0000313" key="2">
    <source>
        <dbReference type="EMBL" id="CEK51914.1"/>
    </source>
</evidence>
<dbReference type="InterPro" id="IPR035437">
    <property type="entry name" value="SNase_OB-fold_sf"/>
</dbReference>
<dbReference type="Pfam" id="PF00567">
    <property type="entry name" value="TUDOR"/>
    <property type="match status" value="1"/>
</dbReference>
<dbReference type="SMART" id="SM00333">
    <property type="entry name" value="TUDOR"/>
    <property type="match status" value="1"/>
</dbReference>
<proteinExistence type="predicted"/>
<dbReference type="InterPro" id="IPR002999">
    <property type="entry name" value="Tudor"/>
</dbReference>
<accession>A0A0B6Y702</accession>
<feature type="non-terminal residue" evidence="2">
    <location>
        <position position="150"/>
    </location>
</feature>
<dbReference type="PANTHER" id="PTHR22948">
    <property type="entry name" value="TUDOR DOMAIN CONTAINING PROTEIN"/>
    <property type="match status" value="1"/>
</dbReference>
<dbReference type="PANTHER" id="PTHR22948:SF29">
    <property type="entry name" value="FI02030P-RELATED"/>
    <property type="match status" value="1"/>
</dbReference>
<protein>
    <recommendedName>
        <fullName evidence="1">Tudor domain-containing protein</fullName>
    </recommendedName>
</protein>
<name>A0A0B6Y702_9EUPU</name>
<dbReference type="SUPFAM" id="SSF63748">
    <property type="entry name" value="Tudor/PWWP/MBT"/>
    <property type="match status" value="1"/>
</dbReference>
<organism evidence="2">
    <name type="scientific">Arion vulgaris</name>
    <dbReference type="NCBI Taxonomy" id="1028688"/>
    <lineage>
        <taxon>Eukaryota</taxon>
        <taxon>Metazoa</taxon>
        <taxon>Spiralia</taxon>
        <taxon>Lophotrochozoa</taxon>
        <taxon>Mollusca</taxon>
        <taxon>Gastropoda</taxon>
        <taxon>Heterobranchia</taxon>
        <taxon>Euthyneura</taxon>
        <taxon>Panpulmonata</taxon>
        <taxon>Eupulmonata</taxon>
        <taxon>Stylommatophora</taxon>
        <taxon>Helicina</taxon>
        <taxon>Arionoidea</taxon>
        <taxon>Arionidae</taxon>
        <taxon>Arion</taxon>
    </lineage>
</organism>
<dbReference type="Gene3D" id="2.40.50.90">
    <property type="match status" value="1"/>
</dbReference>
<feature type="domain" description="Tudor" evidence="1">
    <location>
        <begin position="58"/>
        <end position="117"/>
    </location>
</feature>
<dbReference type="InterPro" id="IPR050621">
    <property type="entry name" value="Tudor_domain_containing"/>
</dbReference>
<dbReference type="EMBL" id="HACG01005049">
    <property type="protein sequence ID" value="CEK51914.1"/>
    <property type="molecule type" value="Transcribed_RNA"/>
</dbReference>
<feature type="non-terminal residue" evidence="2">
    <location>
        <position position="1"/>
    </location>
</feature>
<gene>
    <name evidence="2" type="primary">ORF14829</name>
</gene>
<dbReference type="Gene3D" id="2.30.30.140">
    <property type="match status" value="1"/>
</dbReference>
<reference evidence="2" key="1">
    <citation type="submission" date="2014-12" db="EMBL/GenBank/DDBJ databases">
        <title>Insight into the proteome of Arion vulgaris.</title>
        <authorList>
            <person name="Aradska J."/>
            <person name="Bulat T."/>
            <person name="Smidak R."/>
            <person name="Sarate P."/>
            <person name="Gangsoo J."/>
            <person name="Sialana F."/>
            <person name="Bilban M."/>
            <person name="Lubec G."/>
        </authorList>
    </citation>
    <scope>NUCLEOTIDE SEQUENCE</scope>
    <source>
        <tissue evidence="2">Skin</tissue>
    </source>
</reference>
<dbReference type="FunFam" id="2.30.30.140:FF:000018">
    <property type="entry name" value="Serine/threonine-protein kinase 31"/>
    <property type="match status" value="1"/>
</dbReference>
<sequence>VTSGIGPSFDVGSKVDVFLSWIENPGDFWIQLSNAEDLLEELSQQLQEVYNQQQPLARASPGAFVVARFSQDKNWYRSLVLKDVEDGYVQVLFIDYGNTDTLPVTELRQVTAAFGKVIPLASRCCLVGVKPLQKGDKSWTNDARDLLEKL</sequence>
<dbReference type="AlphaFoldDB" id="A0A0B6Y702"/>
<evidence type="ECO:0000259" key="1">
    <source>
        <dbReference type="PROSITE" id="PS50304"/>
    </source>
</evidence>
<dbReference type="PROSITE" id="PS50304">
    <property type="entry name" value="TUDOR"/>
    <property type="match status" value="1"/>
</dbReference>